<dbReference type="AlphaFoldDB" id="A0A318SGT8"/>
<keyword evidence="2 5" id="KW-0812">Transmembrane</keyword>
<dbReference type="Pfam" id="PF02674">
    <property type="entry name" value="Colicin_V"/>
    <property type="match status" value="1"/>
</dbReference>
<dbReference type="InterPro" id="IPR003825">
    <property type="entry name" value="Colicin-V_CvpA"/>
</dbReference>
<protein>
    <submittedName>
        <fullName evidence="6">Membrane protein required for colicin V production</fullName>
    </submittedName>
</protein>
<keyword evidence="4 5" id="KW-0472">Membrane</keyword>
<feature type="transmembrane region" description="Helical" evidence="5">
    <location>
        <begin position="65"/>
        <end position="89"/>
    </location>
</feature>
<proteinExistence type="predicted"/>
<dbReference type="EMBL" id="QJTC01000010">
    <property type="protein sequence ID" value="PYE78002.1"/>
    <property type="molecule type" value="Genomic_DNA"/>
</dbReference>
<keyword evidence="7" id="KW-1185">Reference proteome</keyword>
<keyword evidence="3 5" id="KW-1133">Transmembrane helix</keyword>
<dbReference type="PANTHER" id="PTHR36926:SF1">
    <property type="entry name" value="COLICIN V PRODUCTION PROTEIN"/>
    <property type="match status" value="1"/>
</dbReference>
<name>A0A318SGT8_9BURK</name>
<feature type="transmembrane region" description="Helical" evidence="5">
    <location>
        <begin position="6"/>
        <end position="21"/>
    </location>
</feature>
<evidence type="ECO:0000256" key="3">
    <source>
        <dbReference type="ARBA" id="ARBA00022989"/>
    </source>
</evidence>
<dbReference type="PANTHER" id="PTHR36926">
    <property type="entry name" value="COLICIN V PRODUCTION PROTEIN"/>
    <property type="match status" value="1"/>
</dbReference>
<evidence type="ECO:0000313" key="7">
    <source>
        <dbReference type="Proteomes" id="UP000247540"/>
    </source>
</evidence>
<dbReference type="InterPro" id="IPR052719">
    <property type="entry name" value="CvpA-like"/>
</dbReference>
<sequence length="162" mass="16950">MAAVDWIFAALLFASLLLGLWRGLAFEVLSLLGWVVAFFCAQWWAPAVADGLPFGVPGDSARYAAGFVIVFIGAAFACGLVASLMRKLIVTVGLGPVDRSLGAVFGVVRAGVLLLAATVVIETTGLKGMPWWQASQSAPLLRAGLAALAPVLPDALVRFLPR</sequence>
<dbReference type="OrthoDB" id="9810601at2"/>
<accession>A0A318SGT8</accession>
<dbReference type="RefSeq" id="WP_110465510.1">
    <property type="nucleotide sequence ID" value="NZ_JAMOFZ010000010.1"/>
</dbReference>
<evidence type="ECO:0000256" key="1">
    <source>
        <dbReference type="ARBA" id="ARBA00004141"/>
    </source>
</evidence>
<evidence type="ECO:0000256" key="4">
    <source>
        <dbReference type="ARBA" id="ARBA00023136"/>
    </source>
</evidence>
<evidence type="ECO:0000256" key="5">
    <source>
        <dbReference type="SAM" id="Phobius"/>
    </source>
</evidence>
<dbReference type="GO" id="GO:0016020">
    <property type="term" value="C:membrane"/>
    <property type="evidence" value="ECO:0007669"/>
    <property type="project" value="UniProtKB-SubCell"/>
</dbReference>
<reference evidence="6 7" key="1">
    <citation type="submission" date="2018-06" db="EMBL/GenBank/DDBJ databases">
        <title>Genomic Encyclopedia of Type Strains, Phase III (KMG-III): the genomes of soil and plant-associated and newly described type strains.</title>
        <authorList>
            <person name="Whitman W."/>
        </authorList>
    </citation>
    <scope>NUCLEOTIDE SEQUENCE [LARGE SCALE GENOMIC DNA]</scope>
    <source>
        <strain evidence="6 7">CECT 7646</strain>
    </source>
</reference>
<feature type="transmembrane region" description="Helical" evidence="5">
    <location>
        <begin position="28"/>
        <end position="45"/>
    </location>
</feature>
<comment type="subcellular location">
    <subcellularLocation>
        <location evidence="1">Membrane</location>
        <topology evidence="1">Multi-pass membrane protein</topology>
    </subcellularLocation>
</comment>
<feature type="transmembrane region" description="Helical" evidence="5">
    <location>
        <begin position="101"/>
        <end position="121"/>
    </location>
</feature>
<evidence type="ECO:0000313" key="6">
    <source>
        <dbReference type="EMBL" id="PYE78002.1"/>
    </source>
</evidence>
<feature type="transmembrane region" description="Helical" evidence="5">
    <location>
        <begin position="141"/>
        <end position="160"/>
    </location>
</feature>
<evidence type="ECO:0000256" key="2">
    <source>
        <dbReference type="ARBA" id="ARBA00022692"/>
    </source>
</evidence>
<dbReference type="GO" id="GO:0009403">
    <property type="term" value="P:toxin biosynthetic process"/>
    <property type="evidence" value="ECO:0007669"/>
    <property type="project" value="InterPro"/>
</dbReference>
<gene>
    <name evidence="6" type="ORF">DFQ15_11029</name>
</gene>
<organism evidence="6 7">
    <name type="scientific">Xylophilus ampelinus</name>
    <dbReference type="NCBI Taxonomy" id="54067"/>
    <lineage>
        <taxon>Bacteria</taxon>
        <taxon>Pseudomonadati</taxon>
        <taxon>Pseudomonadota</taxon>
        <taxon>Betaproteobacteria</taxon>
        <taxon>Burkholderiales</taxon>
        <taxon>Xylophilus</taxon>
    </lineage>
</organism>
<dbReference type="Proteomes" id="UP000247540">
    <property type="component" value="Unassembled WGS sequence"/>
</dbReference>
<comment type="caution">
    <text evidence="6">The sequence shown here is derived from an EMBL/GenBank/DDBJ whole genome shotgun (WGS) entry which is preliminary data.</text>
</comment>